<comment type="similarity">
    <text evidence="1">Belongs to the calycin superfamily. Fatty-acid binding protein (FABP) family.</text>
</comment>
<dbReference type="InterPro" id="IPR000463">
    <property type="entry name" value="Fatty_acid-bd"/>
</dbReference>
<dbReference type="SUPFAM" id="SSF50814">
    <property type="entry name" value="Lipocalins"/>
    <property type="match status" value="1"/>
</dbReference>
<accession>A0A6P7X7Y4</accession>
<dbReference type="GeneID" id="115462706"/>
<protein>
    <submittedName>
        <fullName evidence="4">Fatty acid-binding protein, intestinal-like</fullName>
    </submittedName>
</protein>
<dbReference type="GO" id="GO:0008289">
    <property type="term" value="F:lipid binding"/>
    <property type="evidence" value="ECO:0007669"/>
    <property type="project" value="InterPro"/>
</dbReference>
<feature type="domain" description="Cytosolic fatty-acid binding proteins" evidence="2">
    <location>
        <begin position="5"/>
        <end position="22"/>
    </location>
</feature>
<dbReference type="Gene3D" id="2.40.128.20">
    <property type="match status" value="1"/>
</dbReference>
<dbReference type="FunCoup" id="A0A6P7X7Y4">
    <property type="interactions" value="140"/>
</dbReference>
<dbReference type="InParanoid" id="A0A6P7X7Y4"/>
<evidence type="ECO:0000259" key="2">
    <source>
        <dbReference type="PROSITE" id="PS00214"/>
    </source>
</evidence>
<dbReference type="PROSITE" id="PS00214">
    <property type="entry name" value="FABP"/>
    <property type="match status" value="1"/>
</dbReference>
<name>A0A6P7X7Y4_9AMPH</name>
<evidence type="ECO:0000313" key="4">
    <source>
        <dbReference type="RefSeq" id="XP_030048568.1"/>
    </source>
</evidence>
<dbReference type="PRINTS" id="PR00178">
    <property type="entry name" value="FATTYACIDBP"/>
</dbReference>
<dbReference type="KEGG" id="muo:115462706"/>
<dbReference type="AlphaFoldDB" id="A0A6P7X7Y4"/>
<gene>
    <name evidence="4" type="primary">LOC115462706</name>
</gene>
<dbReference type="Proteomes" id="UP000515156">
    <property type="component" value="Chromosome 2"/>
</dbReference>
<sequence>MAFDGIWNLDRSENYDKLLEKMGVDEEKRQLAAHDNMKLKIKQNGKQFSVHESNVFHSVDADFYLKKKIQFLLDIDIQLVGVWDLNGDILEGDFTRKDNNKHLKTTREIVGGELIQSYSYEGVKAKRIFKRE</sequence>
<organism evidence="3 4">
    <name type="scientific">Microcaecilia unicolor</name>
    <dbReference type="NCBI Taxonomy" id="1415580"/>
    <lineage>
        <taxon>Eukaryota</taxon>
        <taxon>Metazoa</taxon>
        <taxon>Chordata</taxon>
        <taxon>Craniata</taxon>
        <taxon>Vertebrata</taxon>
        <taxon>Euteleostomi</taxon>
        <taxon>Amphibia</taxon>
        <taxon>Gymnophiona</taxon>
        <taxon>Siphonopidae</taxon>
        <taxon>Microcaecilia</taxon>
    </lineage>
</organism>
<dbReference type="RefSeq" id="XP_030048568.1">
    <property type="nucleotide sequence ID" value="XM_030192708.1"/>
</dbReference>
<reference evidence="4" key="1">
    <citation type="submission" date="2025-08" db="UniProtKB">
        <authorList>
            <consortium name="RefSeq"/>
        </authorList>
    </citation>
    <scope>IDENTIFICATION</scope>
</reference>
<dbReference type="PANTHER" id="PTHR11955">
    <property type="entry name" value="FATTY ACID BINDING PROTEIN"/>
    <property type="match status" value="1"/>
</dbReference>
<keyword evidence="3" id="KW-1185">Reference proteome</keyword>
<dbReference type="SMR" id="A0A6P7X7Y4"/>
<evidence type="ECO:0000256" key="1">
    <source>
        <dbReference type="ARBA" id="ARBA00008390"/>
    </source>
</evidence>
<dbReference type="InterPro" id="IPR012674">
    <property type="entry name" value="Calycin"/>
</dbReference>
<dbReference type="OrthoDB" id="9991853at2759"/>
<dbReference type="InterPro" id="IPR031259">
    <property type="entry name" value="ILBP"/>
</dbReference>
<proteinExistence type="inferred from homology"/>
<evidence type="ECO:0000313" key="3">
    <source>
        <dbReference type="Proteomes" id="UP000515156"/>
    </source>
</evidence>
<dbReference type="Pfam" id="PF14651">
    <property type="entry name" value="Lipocalin_7"/>
    <property type="match status" value="1"/>
</dbReference>